<keyword evidence="2" id="KW-1185">Reference proteome</keyword>
<protein>
    <submittedName>
        <fullName evidence="1">4217_t:CDS:1</fullName>
    </submittedName>
</protein>
<gene>
    <name evidence="1" type="ORF">AGERDE_LOCUS11466</name>
</gene>
<dbReference type="AlphaFoldDB" id="A0A9N9H4K0"/>
<accession>A0A9N9H4K0</accession>
<organism evidence="1 2">
    <name type="scientific">Ambispora gerdemannii</name>
    <dbReference type="NCBI Taxonomy" id="144530"/>
    <lineage>
        <taxon>Eukaryota</taxon>
        <taxon>Fungi</taxon>
        <taxon>Fungi incertae sedis</taxon>
        <taxon>Mucoromycota</taxon>
        <taxon>Glomeromycotina</taxon>
        <taxon>Glomeromycetes</taxon>
        <taxon>Archaeosporales</taxon>
        <taxon>Ambisporaceae</taxon>
        <taxon>Ambispora</taxon>
    </lineage>
</organism>
<dbReference type="Proteomes" id="UP000789831">
    <property type="component" value="Unassembled WGS sequence"/>
</dbReference>
<evidence type="ECO:0000313" key="1">
    <source>
        <dbReference type="EMBL" id="CAG8652727.1"/>
    </source>
</evidence>
<sequence>MSNKTTITSLYDQFKNTPKKLKIICGWDEVIQPYKKTNDENRLGNKIGIEYFLYGSKLDTKHCGEGVKEKQPKIKNSPDFYEEAPFLSIAEDLLKLIKEGKVERLIFLSAYDKRKFANGDDRKRKIFRETFAKYVFNLKEKHNINLCTSKIHEFVSLELIPFDSEEKGQSKAD</sequence>
<dbReference type="EMBL" id="CAJVPL010004940">
    <property type="protein sequence ID" value="CAG8652727.1"/>
    <property type="molecule type" value="Genomic_DNA"/>
</dbReference>
<proteinExistence type="predicted"/>
<name>A0A9N9H4K0_9GLOM</name>
<comment type="caution">
    <text evidence="1">The sequence shown here is derived from an EMBL/GenBank/DDBJ whole genome shotgun (WGS) entry which is preliminary data.</text>
</comment>
<reference evidence="1" key="1">
    <citation type="submission" date="2021-06" db="EMBL/GenBank/DDBJ databases">
        <authorList>
            <person name="Kallberg Y."/>
            <person name="Tangrot J."/>
            <person name="Rosling A."/>
        </authorList>
    </citation>
    <scope>NUCLEOTIDE SEQUENCE</scope>
    <source>
        <strain evidence="1">MT106</strain>
    </source>
</reference>
<dbReference type="OrthoDB" id="2445969at2759"/>
<evidence type="ECO:0000313" key="2">
    <source>
        <dbReference type="Proteomes" id="UP000789831"/>
    </source>
</evidence>